<feature type="region of interest" description="Disordered" evidence="1">
    <location>
        <begin position="1"/>
        <end position="153"/>
    </location>
</feature>
<feature type="compositionally biased region" description="Basic and acidic residues" evidence="1">
    <location>
        <begin position="16"/>
        <end position="29"/>
    </location>
</feature>
<evidence type="ECO:0000256" key="1">
    <source>
        <dbReference type="SAM" id="MobiDB-lite"/>
    </source>
</evidence>
<evidence type="ECO:0000313" key="2">
    <source>
        <dbReference type="EMBL" id="KAJ8981192.1"/>
    </source>
</evidence>
<sequence>MNRNRRGSASNGDSEGGWRQRTIDFEGQRNRRGGGSRGNASTSNENPNGDSEGGWRQRTIDFEGQRNRRGGGSRGNASTSNENPNVNPNTHRQWRNSRRDDSPLSERGGFAGHSDHGSKQTGPRGRGRGRSIPARNASDSGKKKRRQNFPNGL</sequence>
<proteinExistence type="predicted"/>
<organism evidence="2 3">
    <name type="scientific">Molorchus minor</name>
    <dbReference type="NCBI Taxonomy" id="1323400"/>
    <lineage>
        <taxon>Eukaryota</taxon>
        <taxon>Metazoa</taxon>
        <taxon>Ecdysozoa</taxon>
        <taxon>Arthropoda</taxon>
        <taxon>Hexapoda</taxon>
        <taxon>Insecta</taxon>
        <taxon>Pterygota</taxon>
        <taxon>Neoptera</taxon>
        <taxon>Endopterygota</taxon>
        <taxon>Coleoptera</taxon>
        <taxon>Polyphaga</taxon>
        <taxon>Cucujiformia</taxon>
        <taxon>Chrysomeloidea</taxon>
        <taxon>Cerambycidae</taxon>
        <taxon>Lamiinae</taxon>
        <taxon>Monochamini</taxon>
        <taxon>Molorchus</taxon>
    </lineage>
</organism>
<keyword evidence="3" id="KW-1185">Reference proteome</keyword>
<protein>
    <submittedName>
        <fullName evidence="2">Uncharacterized protein</fullName>
    </submittedName>
</protein>
<accession>A0ABQ9JTI4</accession>
<evidence type="ECO:0000313" key="3">
    <source>
        <dbReference type="Proteomes" id="UP001162164"/>
    </source>
</evidence>
<name>A0ABQ9JTI4_9CUCU</name>
<dbReference type="Proteomes" id="UP001162164">
    <property type="component" value="Unassembled WGS sequence"/>
</dbReference>
<dbReference type="EMBL" id="JAPWTJ010000198">
    <property type="protein sequence ID" value="KAJ8981192.1"/>
    <property type="molecule type" value="Genomic_DNA"/>
</dbReference>
<gene>
    <name evidence="2" type="ORF">NQ317_014836</name>
</gene>
<feature type="compositionally biased region" description="Polar residues" evidence="1">
    <location>
        <begin position="82"/>
        <end position="91"/>
    </location>
</feature>
<reference evidence="2" key="1">
    <citation type="journal article" date="2023" name="Insect Mol. Biol.">
        <title>Genome sequencing provides insights into the evolution of gene families encoding plant cell wall-degrading enzymes in longhorned beetles.</title>
        <authorList>
            <person name="Shin N.R."/>
            <person name="Okamura Y."/>
            <person name="Kirsch R."/>
            <person name="Pauchet Y."/>
        </authorList>
    </citation>
    <scope>NUCLEOTIDE SEQUENCE</scope>
    <source>
        <strain evidence="2">MMC_N1</strain>
    </source>
</reference>
<feature type="compositionally biased region" description="Basic and acidic residues" evidence="1">
    <location>
        <begin position="53"/>
        <end position="66"/>
    </location>
</feature>
<comment type="caution">
    <text evidence="2">The sequence shown here is derived from an EMBL/GenBank/DDBJ whole genome shotgun (WGS) entry which is preliminary data.</text>
</comment>